<evidence type="ECO:0000256" key="1">
    <source>
        <dbReference type="SAM" id="Phobius"/>
    </source>
</evidence>
<dbReference type="EMBL" id="FPHE01000119">
    <property type="protein sequence ID" value="SFV62859.1"/>
    <property type="molecule type" value="Genomic_DNA"/>
</dbReference>
<feature type="transmembrane region" description="Helical" evidence="1">
    <location>
        <begin position="20"/>
        <end position="37"/>
    </location>
</feature>
<reference evidence="4" key="1">
    <citation type="submission" date="2016-10" db="EMBL/GenBank/DDBJ databases">
        <authorList>
            <person name="de Groot N.N."/>
        </authorList>
    </citation>
    <scope>NUCLEOTIDE SEQUENCE</scope>
</reference>
<keyword evidence="4" id="KW-0255">Endonuclease</keyword>
<gene>
    <name evidence="4" type="ORF">MNB_SV-12-84</name>
</gene>
<keyword evidence="1" id="KW-0472">Membrane</keyword>
<evidence type="ECO:0000259" key="2">
    <source>
        <dbReference type="SMART" id="SM00477"/>
    </source>
</evidence>
<dbReference type="Pfam" id="PF01223">
    <property type="entry name" value="Endonuclease_NS"/>
    <property type="match status" value="1"/>
</dbReference>
<dbReference type="SMART" id="SM00477">
    <property type="entry name" value="NUC"/>
    <property type="match status" value="1"/>
</dbReference>
<keyword evidence="4" id="KW-0378">Hydrolase</keyword>
<dbReference type="InterPro" id="IPR044925">
    <property type="entry name" value="His-Me_finger_sf"/>
</dbReference>
<dbReference type="PANTHER" id="PTHR13966">
    <property type="entry name" value="ENDONUCLEASE RELATED"/>
    <property type="match status" value="1"/>
</dbReference>
<evidence type="ECO:0000259" key="3">
    <source>
        <dbReference type="SMART" id="SM00892"/>
    </source>
</evidence>
<keyword evidence="4" id="KW-0540">Nuclease</keyword>
<sequence>MQRNNAIKILLSVFLLIKKYPKLILPIFAVFFSFYIYESKIARANATYMGVPESIGFSLNTFTRVFRNSDFMIGYSDYRGNPLWVTYALTPVPKDAKRLKRPSSFYKDWRNITQIEHSDYTHSGYDRGHMAPNYAISRLYGKSAQLETFDMTNITPQKPNLNRKLWQRLEKAEVSEFTKYFDKVWVFTGPIFDEKKETLKNSKYVEIPDAFFKIYIGVSKNKEAKTLAFIMPQNVKGNESFMQFVTSIDEIEKQTGLDFLPNLEDTLETKLEKSKESEAWHLKAVATRPSRY</sequence>
<feature type="domain" description="ENPP1-3/EXOG-like endonuclease/phosphodiesterase" evidence="2">
    <location>
        <begin position="68"/>
        <end position="266"/>
    </location>
</feature>
<dbReference type="SMART" id="SM00892">
    <property type="entry name" value="Endonuclease_NS"/>
    <property type="match status" value="1"/>
</dbReference>
<dbReference type="GO" id="GO:0004519">
    <property type="term" value="F:endonuclease activity"/>
    <property type="evidence" value="ECO:0007669"/>
    <property type="project" value="UniProtKB-KW"/>
</dbReference>
<keyword evidence="1" id="KW-1133">Transmembrane helix</keyword>
<dbReference type="Gene3D" id="3.40.570.10">
    <property type="entry name" value="Extracellular Endonuclease, subunit A"/>
    <property type="match status" value="1"/>
</dbReference>
<dbReference type="SUPFAM" id="SSF54060">
    <property type="entry name" value="His-Me finger endonucleases"/>
    <property type="match status" value="1"/>
</dbReference>
<protein>
    <submittedName>
        <fullName evidence="4">DNA/RNA non-specific endonuclease</fullName>
    </submittedName>
</protein>
<dbReference type="InterPro" id="IPR020821">
    <property type="entry name" value="ENPP1-3/EXOG-like_nuc-like"/>
</dbReference>
<keyword evidence="1" id="KW-0812">Transmembrane</keyword>
<dbReference type="PANTHER" id="PTHR13966:SF5">
    <property type="entry name" value="ENDONUCLEASE G, MITOCHONDRIAL"/>
    <property type="match status" value="1"/>
</dbReference>
<dbReference type="InterPro" id="IPR044929">
    <property type="entry name" value="DNA/RNA_non-sp_Endonuclease_sf"/>
</dbReference>
<dbReference type="InterPro" id="IPR040255">
    <property type="entry name" value="Non-specific_endonuclease"/>
</dbReference>
<dbReference type="AlphaFoldDB" id="A0A1W1CAS4"/>
<proteinExistence type="predicted"/>
<dbReference type="GO" id="GO:0003676">
    <property type="term" value="F:nucleic acid binding"/>
    <property type="evidence" value="ECO:0007669"/>
    <property type="project" value="InterPro"/>
</dbReference>
<dbReference type="GO" id="GO:0046872">
    <property type="term" value="F:metal ion binding"/>
    <property type="evidence" value="ECO:0007669"/>
    <property type="project" value="InterPro"/>
</dbReference>
<evidence type="ECO:0000313" key="4">
    <source>
        <dbReference type="EMBL" id="SFV62859.1"/>
    </source>
</evidence>
<dbReference type="GO" id="GO:0016787">
    <property type="term" value="F:hydrolase activity"/>
    <property type="evidence" value="ECO:0007669"/>
    <property type="project" value="InterPro"/>
</dbReference>
<feature type="domain" description="DNA/RNA non-specific endonuclease/pyrophosphatase/phosphodiesterase" evidence="3">
    <location>
        <begin position="67"/>
        <end position="266"/>
    </location>
</feature>
<name>A0A1W1CAS4_9ZZZZ</name>
<dbReference type="InterPro" id="IPR001604">
    <property type="entry name" value="Endo_G_ENPP1-like_dom"/>
</dbReference>
<organism evidence="4">
    <name type="scientific">hydrothermal vent metagenome</name>
    <dbReference type="NCBI Taxonomy" id="652676"/>
    <lineage>
        <taxon>unclassified sequences</taxon>
        <taxon>metagenomes</taxon>
        <taxon>ecological metagenomes</taxon>
    </lineage>
</organism>
<accession>A0A1W1CAS4</accession>